<evidence type="ECO:0000313" key="1">
    <source>
        <dbReference type="EMBL" id="BAU54086.1"/>
    </source>
</evidence>
<name>A0A120MXX4_9SPHI</name>
<dbReference type="EMBL" id="AP017313">
    <property type="protein sequence ID" value="BAU54086.1"/>
    <property type="molecule type" value="Genomic_DNA"/>
</dbReference>
<reference evidence="1 2" key="1">
    <citation type="submission" date="2015-12" db="EMBL/GenBank/DDBJ databases">
        <title>Genome sequence of Mucilaginibacter gotjawali.</title>
        <authorList>
            <person name="Lee J.S."/>
            <person name="Lee K.C."/>
            <person name="Kim K.K."/>
            <person name="Lee B.W."/>
        </authorList>
    </citation>
    <scope>NUCLEOTIDE SEQUENCE [LARGE SCALE GENOMIC DNA]</scope>
    <source>
        <strain evidence="1 2">SA3-7</strain>
    </source>
</reference>
<accession>A0A120MXX4</accession>
<sequence>MYPKKITFEELHHRTAFVSELYSFIYMMNNELRDKKTRARDRFKCLPTLALQNWLEPVR</sequence>
<keyword evidence="2" id="KW-1185">Reference proteome</keyword>
<dbReference type="Proteomes" id="UP000218263">
    <property type="component" value="Chromosome"/>
</dbReference>
<dbReference type="AlphaFoldDB" id="A0A120MXX4"/>
<gene>
    <name evidence="1" type="ORF">MgSA37_02257</name>
</gene>
<proteinExistence type="predicted"/>
<protein>
    <submittedName>
        <fullName evidence="1">Uncharacterized protein</fullName>
    </submittedName>
</protein>
<dbReference type="KEGG" id="mgot:MgSA37_02257"/>
<organism evidence="1 2">
    <name type="scientific">Mucilaginibacter gotjawali</name>
    <dbReference type="NCBI Taxonomy" id="1550579"/>
    <lineage>
        <taxon>Bacteria</taxon>
        <taxon>Pseudomonadati</taxon>
        <taxon>Bacteroidota</taxon>
        <taxon>Sphingobacteriia</taxon>
        <taxon>Sphingobacteriales</taxon>
        <taxon>Sphingobacteriaceae</taxon>
        <taxon>Mucilaginibacter</taxon>
    </lineage>
</organism>
<evidence type="ECO:0000313" key="2">
    <source>
        <dbReference type="Proteomes" id="UP000218263"/>
    </source>
</evidence>